<evidence type="ECO:0000256" key="2">
    <source>
        <dbReference type="ARBA" id="ARBA00007613"/>
    </source>
</evidence>
<evidence type="ECO:0000313" key="10">
    <source>
        <dbReference type="EMBL" id="HEN41269.1"/>
    </source>
</evidence>
<evidence type="ECO:0000256" key="3">
    <source>
        <dbReference type="ARBA" id="ARBA00022448"/>
    </source>
</evidence>
<dbReference type="Gene3D" id="1.20.1600.10">
    <property type="entry name" value="Outer membrane efflux proteins (OEP)"/>
    <property type="match status" value="1"/>
</dbReference>
<evidence type="ECO:0000256" key="1">
    <source>
        <dbReference type="ARBA" id="ARBA00004442"/>
    </source>
</evidence>
<dbReference type="Pfam" id="PF02321">
    <property type="entry name" value="OEP"/>
    <property type="match status" value="2"/>
</dbReference>
<evidence type="ECO:0000256" key="9">
    <source>
        <dbReference type="SAM" id="SignalP"/>
    </source>
</evidence>
<dbReference type="EMBL" id="DSOV01000009">
    <property type="protein sequence ID" value="HEN41269.1"/>
    <property type="molecule type" value="Genomic_DNA"/>
</dbReference>
<dbReference type="InterPro" id="IPR003423">
    <property type="entry name" value="OMP_efflux"/>
</dbReference>
<dbReference type="PANTHER" id="PTHR30026:SF23">
    <property type="entry name" value="TO APRF-PUTATIVE OUTER MEMBRANE EFFLUX PROTEIN OR SECRETED ALKALINE PHOSPHATASE-RELATED"/>
    <property type="match status" value="1"/>
</dbReference>
<keyword evidence="4" id="KW-1134">Transmembrane beta strand</keyword>
<dbReference type="GO" id="GO:0015288">
    <property type="term" value="F:porin activity"/>
    <property type="evidence" value="ECO:0007669"/>
    <property type="project" value="TreeGrafter"/>
</dbReference>
<evidence type="ECO:0000256" key="7">
    <source>
        <dbReference type="ARBA" id="ARBA00023237"/>
    </source>
</evidence>
<dbReference type="GO" id="GO:0009279">
    <property type="term" value="C:cell outer membrane"/>
    <property type="evidence" value="ECO:0007669"/>
    <property type="project" value="UniProtKB-SubCell"/>
</dbReference>
<accession>A0A831UF27</accession>
<dbReference type="GO" id="GO:0015562">
    <property type="term" value="F:efflux transmembrane transporter activity"/>
    <property type="evidence" value="ECO:0007669"/>
    <property type="project" value="InterPro"/>
</dbReference>
<name>A0A831UF27_GEOME</name>
<comment type="similarity">
    <text evidence="2">Belongs to the outer membrane factor (OMF) (TC 1.B.17) family.</text>
</comment>
<protein>
    <submittedName>
        <fullName evidence="10">TolC family protein</fullName>
    </submittedName>
</protein>
<reference evidence="10" key="1">
    <citation type="journal article" date="2020" name="mSystems">
        <title>Genome- and Community-Level Interaction Insights into Carbon Utilization and Element Cycling Functions of Hydrothermarchaeota in Hydrothermal Sediment.</title>
        <authorList>
            <person name="Zhou Z."/>
            <person name="Liu Y."/>
            <person name="Xu W."/>
            <person name="Pan J."/>
            <person name="Luo Z.H."/>
            <person name="Li M."/>
        </authorList>
    </citation>
    <scope>NUCLEOTIDE SEQUENCE [LARGE SCALE GENOMIC DNA]</scope>
    <source>
        <strain evidence="10">SpSt-349</strain>
    </source>
</reference>
<keyword evidence="9" id="KW-0732">Signal</keyword>
<evidence type="ECO:0000256" key="4">
    <source>
        <dbReference type="ARBA" id="ARBA00022452"/>
    </source>
</evidence>
<dbReference type="SUPFAM" id="SSF56954">
    <property type="entry name" value="Outer membrane efflux proteins (OEP)"/>
    <property type="match status" value="1"/>
</dbReference>
<sequence>MKRICAALCLCLAAMPAIAAEGQIPLTLAEAVRSAVEKNLDVRAELYNPAMAEADVRGTKGIYDTTLILSSDFNYAVTEPANIVSSGSPINRTRTLTLNPGVSQLLPIGGTVGLTLNNSYFHNNFDPARSLNEYWKSDVTLSLTQPLLKNFGKEPTELAILVARNSKGESLERFRTTLSDMVARVRGEYFRLYSLREDLEVKKTSLALARKILDDTKARVRAGVLPAMEILNAEFGVASREKELIDAEKAVRDQNDVLRVLLQLPDGDEIVPADMPTKDPLSVDEAEMVRRAMENRPEIREQRTALESRELEMRVARNRTLPDLNLNASAALTGLDRRYNRDLEKIGSTDYPVWGVGLQFAYPLGNNAAENEYIKSRLRLEQARIRVRSLEANVENDVKAAIRGVESGHKQLEVSDRGRAFAEERLRSFIKKNEVGLATTKDVLDVENDLAVAKSNQIKALVGYTDAITQLWRTTGEILERAGVRLSDEEGASLYEQFVRD</sequence>
<comment type="subcellular location">
    <subcellularLocation>
        <location evidence="1">Cell outer membrane</location>
    </subcellularLocation>
</comment>
<dbReference type="InterPro" id="IPR051906">
    <property type="entry name" value="TolC-like"/>
</dbReference>
<feature type="coiled-coil region" evidence="8">
    <location>
        <begin position="366"/>
        <end position="400"/>
    </location>
</feature>
<evidence type="ECO:0000256" key="8">
    <source>
        <dbReference type="SAM" id="Coils"/>
    </source>
</evidence>
<feature type="chain" id="PRO_5032590412" evidence="9">
    <location>
        <begin position="20"/>
        <end position="501"/>
    </location>
</feature>
<dbReference type="PANTHER" id="PTHR30026">
    <property type="entry name" value="OUTER MEMBRANE PROTEIN TOLC"/>
    <property type="match status" value="1"/>
</dbReference>
<keyword evidence="6" id="KW-0472">Membrane</keyword>
<organism evidence="10">
    <name type="scientific">Geobacter metallireducens</name>
    <dbReference type="NCBI Taxonomy" id="28232"/>
    <lineage>
        <taxon>Bacteria</taxon>
        <taxon>Pseudomonadati</taxon>
        <taxon>Thermodesulfobacteriota</taxon>
        <taxon>Desulfuromonadia</taxon>
        <taxon>Geobacterales</taxon>
        <taxon>Geobacteraceae</taxon>
        <taxon>Geobacter</taxon>
    </lineage>
</organism>
<keyword evidence="5" id="KW-0812">Transmembrane</keyword>
<feature type="signal peptide" evidence="9">
    <location>
        <begin position="1"/>
        <end position="19"/>
    </location>
</feature>
<keyword evidence="7" id="KW-0998">Cell outer membrane</keyword>
<dbReference type="AlphaFoldDB" id="A0A831UF27"/>
<comment type="caution">
    <text evidence="10">The sequence shown here is derived from an EMBL/GenBank/DDBJ whole genome shotgun (WGS) entry which is preliminary data.</text>
</comment>
<evidence type="ECO:0000256" key="5">
    <source>
        <dbReference type="ARBA" id="ARBA00022692"/>
    </source>
</evidence>
<keyword evidence="8" id="KW-0175">Coiled coil</keyword>
<gene>
    <name evidence="10" type="ORF">ENQ87_02650</name>
</gene>
<dbReference type="GO" id="GO:1990281">
    <property type="term" value="C:efflux pump complex"/>
    <property type="evidence" value="ECO:0007669"/>
    <property type="project" value="TreeGrafter"/>
</dbReference>
<proteinExistence type="inferred from homology"/>
<evidence type="ECO:0000256" key="6">
    <source>
        <dbReference type="ARBA" id="ARBA00023136"/>
    </source>
</evidence>
<keyword evidence="3" id="KW-0813">Transport</keyword>